<dbReference type="AlphaFoldDB" id="A0AA39JB06"/>
<dbReference type="Proteomes" id="UP001175226">
    <property type="component" value="Unassembled WGS sequence"/>
</dbReference>
<dbReference type="InterPro" id="IPR023214">
    <property type="entry name" value="HAD_sf"/>
</dbReference>
<sequence>MSNTSQPDYEALRRVSSDTDWSLFDDISTSFAAGRKKRDLGFYRYMLSQASLDPSQTTFIGDKPENVFSAHSQRLHGLVYHKFTNLKRALLNLLGDSESGTSSEASRAASATVNNRADNNQGGGQLTTADYVCDMNTASLGPTVIRAKVEIAASVMDEMLKFMNEDGIIQVTRPRIDTVVCVNVLSLFDSYGQGNEIKPTLEWLQPPVVRNRFYPLLKDRVTERIGTDVKDEIDHQTLRDLQCEDGGWDAGLMYRYGSSGVRTGIGV</sequence>
<dbReference type="InterPro" id="IPR036412">
    <property type="entry name" value="HAD-like_sf"/>
</dbReference>
<reference evidence="1" key="1">
    <citation type="submission" date="2023-06" db="EMBL/GenBank/DDBJ databases">
        <authorList>
            <consortium name="Lawrence Berkeley National Laboratory"/>
            <person name="Ahrendt S."/>
            <person name="Sahu N."/>
            <person name="Indic B."/>
            <person name="Wong-Bajracharya J."/>
            <person name="Merenyi Z."/>
            <person name="Ke H.-M."/>
            <person name="Monk M."/>
            <person name="Kocsube S."/>
            <person name="Drula E."/>
            <person name="Lipzen A."/>
            <person name="Balint B."/>
            <person name="Henrissat B."/>
            <person name="Andreopoulos B."/>
            <person name="Martin F.M."/>
            <person name="Harder C.B."/>
            <person name="Rigling D."/>
            <person name="Ford K.L."/>
            <person name="Foster G.D."/>
            <person name="Pangilinan J."/>
            <person name="Papanicolaou A."/>
            <person name="Barry K."/>
            <person name="LaButti K."/>
            <person name="Viragh M."/>
            <person name="Koriabine M."/>
            <person name="Yan M."/>
            <person name="Riley R."/>
            <person name="Champramary S."/>
            <person name="Plett K.L."/>
            <person name="Tsai I.J."/>
            <person name="Slot J."/>
            <person name="Sipos G."/>
            <person name="Plett J."/>
            <person name="Nagy L.G."/>
            <person name="Grigoriev I.V."/>
        </authorList>
    </citation>
    <scope>NUCLEOTIDE SEQUENCE</scope>
    <source>
        <strain evidence="1">FPL87.14</strain>
    </source>
</reference>
<dbReference type="Gene3D" id="3.40.50.1000">
    <property type="entry name" value="HAD superfamily/HAD-like"/>
    <property type="match status" value="1"/>
</dbReference>
<comment type="caution">
    <text evidence="1">The sequence shown here is derived from an EMBL/GenBank/DDBJ whole genome shotgun (WGS) entry which is preliminary data.</text>
</comment>
<dbReference type="PANTHER" id="PTHR43611">
    <property type="entry name" value="ALPHA-D-GLUCOSE 1-PHOSPHATE PHOSPHATASE"/>
    <property type="match status" value="1"/>
</dbReference>
<evidence type="ECO:0000313" key="2">
    <source>
        <dbReference type="Proteomes" id="UP001175226"/>
    </source>
</evidence>
<dbReference type="EMBL" id="JAUEPT010000042">
    <property type="protein sequence ID" value="KAK0438657.1"/>
    <property type="molecule type" value="Genomic_DNA"/>
</dbReference>
<organism evidence="1 2">
    <name type="scientific">Armillaria borealis</name>
    <dbReference type="NCBI Taxonomy" id="47425"/>
    <lineage>
        <taxon>Eukaryota</taxon>
        <taxon>Fungi</taxon>
        <taxon>Dikarya</taxon>
        <taxon>Basidiomycota</taxon>
        <taxon>Agaricomycotina</taxon>
        <taxon>Agaricomycetes</taxon>
        <taxon>Agaricomycetidae</taxon>
        <taxon>Agaricales</taxon>
        <taxon>Marasmiineae</taxon>
        <taxon>Physalacriaceae</taxon>
        <taxon>Armillaria</taxon>
    </lineage>
</organism>
<proteinExistence type="predicted"/>
<accession>A0AA39JB06</accession>
<dbReference type="SUPFAM" id="SSF56784">
    <property type="entry name" value="HAD-like"/>
    <property type="match status" value="1"/>
</dbReference>
<name>A0AA39JB06_9AGAR</name>
<gene>
    <name evidence="1" type="ORF">EV421DRAFT_1738409</name>
</gene>
<keyword evidence="2" id="KW-1185">Reference proteome</keyword>
<dbReference type="PANTHER" id="PTHR43611:SF3">
    <property type="entry name" value="FLAVIN MONONUCLEOTIDE HYDROLASE 1, CHLOROPLATIC"/>
    <property type="match status" value="1"/>
</dbReference>
<protein>
    <submittedName>
        <fullName evidence="1">Uncharacterized protein</fullName>
    </submittedName>
</protein>
<evidence type="ECO:0000313" key="1">
    <source>
        <dbReference type="EMBL" id="KAK0438657.1"/>
    </source>
</evidence>